<dbReference type="AlphaFoldDB" id="F9YPY2"/>
<evidence type="ECO:0000256" key="1">
    <source>
        <dbReference type="SAM" id="Phobius"/>
    </source>
</evidence>
<dbReference type="HOGENOM" id="CLU_3286645_0_0_10"/>
<organism evidence="2 3">
    <name type="scientific">Capnocytophaga canimorsus (strain 5)</name>
    <dbReference type="NCBI Taxonomy" id="860228"/>
    <lineage>
        <taxon>Bacteria</taxon>
        <taxon>Pseudomonadati</taxon>
        <taxon>Bacteroidota</taxon>
        <taxon>Flavobacteriia</taxon>
        <taxon>Flavobacteriales</taxon>
        <taxon>Flavobacteriaceae</taxon>
        <taxon>Capnocytophaga</taxon>
    </lineage>
</organism>
<name>F9YPY2_CAPCC</name>
<gene>
    <name evidence="2" type="ordered locus">Ccan_01050</name>
</gene>
<dbReference type="Proteomes" id="UP000008895">
    <property type="component" value="Chromosome"/>
</dbReference>
<keyword evidence="3" id="KW-1185">Reference proteome</keyword>
<sequence>MPQTPLFLHPLGLFISVVQLLQLIVYYYVKKSSLEGNPSQ</sequence>
<protein>
    <submittedName>
        <fullName evidence="2">Uncharacterized protein</fullName>
    </submittedName>
</protein>
<proteinExistence type="predicted"/>
<keyword evidence="1" id="KW-0472">Membrane</keyword>
<keyword evidence="1" id="KW-0812">Transmembrane</keyword>
<evidence type="ECO:0000313" key="2">
    <source>
        <dbReference type="EMBL" id="AEK22227.1"/>
    </source>
</evidence>
<evidence type="ECO:0000313" key="3">
    <source>
        <dbReference type="Proteomes" id="UP000008895"/>
    </source>
</evidence>
<dbReference type="STRING" id="860228.Ccan_01050"/>
<keyword evidence="1" id="KW-1133">Transmembrane helix</keyword>
<dbReference type="EMBL" id="CP002113">
    <property type="protein sequence ID" value="AEK22227.1"/>
    <property type="molecule type" value="Genomic_DNA"/>
</dbReference>
<accession>F9YPY2</accession>
<dbReference type="KEGG" id="ccm:Ccan_01050"/>
<reference evidence="2 3" key="1">
    <citation type="journal article" date="2011" name="J. Bacteriol.">
        <title>Complete genome sequence of the dog commensal and human pathogen Capnocytophaga canimorsus strain 5.</title>
        <authorList>
            <person name="Manfredi P."/>
            <person name="Pagni M."/>
            <person name="Cornelis G.R."/>
        </authorList>
    </citation>
    <scope>NUCLEOTIDE SEQUENCE [LARGE SCALE GENOMIC DNA]</scope>
    <source>
        <strain evidence="3">5</strain>
    </source>
</reference>
<feature type="transmembrane region" description="Helical" evidence="1">
    <location>
        <begin position="6"/>
        <end position="29"/>
    </location>
</feature>